<comment type="caution">
    <text evidence="1">The sequence shown here is derived from an EMBL/GenBank/DDBJ whole genome shotgun (WGS) entry which is preliminary data.</text>
</comment>
<dbReference type="EMBL" id="BQNB010018995">
    <property type="protein sequence ID" value="GJT80474.1"/>
    <property type="molecule type" value="Genomic_DNA"/>
</dbReference>
<evidence type="ECO:0000313" key="2">
    <source>
        <dbReference type="Proteomes" id="UP001151760"/>
    </source>
</evidence>
<name>A0ABQ5GYY4_9ASTR</name>
<reference evidence="1" key="1">
    <citation type="journal article" date="2022" name="Int. J. Mol. Sci.">
        <title>Draft Genome of Tanacetum Coccineum: Genomic Comparison of Closely Related Tanacetum-Family Plants.</title>
        <authorList>
            <person name="Yamashiro T."/>
            <person name="Shiraishi A."/>
            <person name="Nakayama K."/>
            <person name="Satake H."/>
        </authorList>
    </citation>
    <scope>NUCLEOTIDE SEQUENCE</scope>
</reference>
<organism evidence="1 2">
    <name type="scientific">Tanacetum coccineum</name>
    <dbReference type="NCBI Taxonomy" id="301880"/>
    <lineage>
        <taxon>Eukaryota</taxon>
        <taxon>Viridiplantae</taxon>
        <taxon>Streptophyta</taxon>
        <taxon>Embryophyta</taxon>
        <taxon>Tracheophyta</taxon>
        <taxon>Spermatophyta</taxon>
        <taxon>Magnoliopsida</taxon>
        <taxon>eudicotyledons</taxon>
        <taxon>Gunneridae</taxon>
        <taxon>Pentapetalae</taxon>
        <taxon>asterids</taxon>
        <taxon>campanulids</taxon>
        <taxon>Asterales</taxon>
        <taxon>Asteraceae</taxon>
        <taxon>Asteroideae</taxon>
        <taxon>Anthemideae</taxon>
        <taxon>Anthemidinae</taxon>
        <taxon>Tanacetum</taxon>
    </lineage>
</organism>
<sequence length="379" mass="43250">MDLVTKLSDRCEALETDLRQTKKVYGDAFTRLIKKVKKLKKTVKTSQARRRLRVVKSDDEVELEDPSKQGRSMIEEIDQDRGITLVQINAKNQVIPTKVSAQGEAHTQQDQPEDHLRVLSAAKVLADITRKRREVVHVQSYTRRRRTVSTGSGGISTIEESVSTAGASMLVSTAGMVQEASTPSSVATKDKGKAIMEESESLKKMKQREQIQISRDEEVALKLQEEFDAAERQRMAQVHQAAQGFTDAKWDDVLARVAADEDFVQQLQAGEKCSEEDLPMKLVELVNQRKKFFARQRAKAKRNKPMTPAHQKDYMLNYIKNQEGDYSIKQLKLLLFEQVKENFEATMRRVQSFVPMDFELEVQRLKRAGQEVSEKPVKR</sequence>
<dbReference type="Proteomes" id="UP001151760">
    <property type="component" value="Unassembled WGS sequence"/>
</dbReference>
<proteinExistence type="predicted"/>
<evidence type="ECO:0000313" key="1">
    <source>
        <dbReference type="EMBL" id="GJT80474.1"/>
    </source>
</evidence>
<reference evidence="1" key="2">
    <citation type="submission" date="2022-01" db="EMBL/GenBank/DDBJ databases">
        <authorList>
            <person name="Yamashiro T."/>
            <person name="Shiraishi A."/>
            <person name="Satake H."/>
            <person name="Nakayama K."/>
        </authorList>
    </citation>
    <scope>NUCLEOTIDE SEQUENCE</scope>
</reference>
<gene>
    <name evidence="1" type="ORF">Tco_1054816</name>
</gene>
<accession>A0ABQ5GYY4</accession>
<protein>
    <submittedName>
        <fullName evidence="1">Uncharacterized protein</fullName>
    </submittedName>
</protein>
<keyword evidence="2" id="KW-1185">Reference proteome</keyword>